<dbReference type="Proteomes" id="UP000016932">
    <property type="component" value="Unassembled WGS sequence"/>
</dbReference>
<evidence type="ECO:0000313" key="2">
    <source>
        <dbReference type="EMBL" id="EME77530.1"/>
    </source>
</evidence>
<proteinExistence type="predicted"/>
<accession>M2YID0</accession>
<name>M2YID0_PSEFD</name>
<dbReference type="EMBL" id="KB446564">
    <property type="protein sequence ID" value="EME77530.1"/>
    <property type="molecule type" value="Genomic_DNA"/>
</dbReference>
<dbReference type="HOGENOM" id="CLU_1696282_0_0_1"/>
<keyword evidence="3" id="KW-1185">Reference proteome</keyword>
<feature type="region of interest" description="Disordered" evidence="1">
    <location>
        <begin position="1"/>
        <end position="41"/>
    </location>
</feature>
<sequence>MRIRLASSDATTCQRATRRPSSDTTTCQRHDDLPATRRPASDATTCIGLPVHGPTFSDVQGPGEKLMECNWLQFLDTDLLAVSEDKWPKRNCARDTGLIELWSSHGTQHSGDWNRAAAMRSDLEQRVAHLLKDRVNACISNASIIEVRYIFFYYS</sequence>
<dbReference type="VEuPathDB" id="FungiDB:MYCFIDRAFT_179043"/>
<evidence type="ECO:0000313" key="3">
    <source>
        <dbReference type="Proteomes" id="UP000016932"/>
    </source>
</evidence>
<dbReference type="AlphaFoldDB" id="M2YID0"/>
<dbReference type="KEGG" id="pfj:MYCFIDRAFT_179043"/>
<dbReference type="GeneID" id="19334039"/>
<evidence type="ECO:0000256" key="1">
    <source>
        <dbReference type="SAM" id="MobiDB-lite"/>
    </source>
</evidence>
<gene>
    <name evidence="2" type="ORF">MYCFIDRAFT_179043</name>
</gene>
<reference evidence="2 3" key="1">
    <citation type="journal article" date="2012" name="PLoS Pathog.">
        <title>Diverse lifestyles and strategies of plant pathogenesis encoded in the genomes of eighteen Dothideomycetes fungi.</title>
        <authorList>
            <person name="Ohm R.A."/>
            <person name="Feau N."/>
            <person name="Henrissat B."/>
            <person name="Schoch C.L."/>
            <person name="Horwitz B.A."/>
            <person name="Barry K.W."/>
            <person name="Condon B.J."/>
            <person name="Copeland A.C."/>
            <person name="Dhillon B."/>
            <person name="Glaser F."/>
            <person name="Hesse C.N."/>
            <person name="Kosti I."/>
            <person name="LaButti K."/>
            <person name="Lindquist E.A."/>
            <person name="Lucas S."/>
            <person name="Salamov A.A."/>
            <person name="Bradshaw R.E."/>
            <person name="Ciuffetti L."/>
            <person name="Hamelin R.C."/>
            <person name="Kema G.H.J."/>
            <person name="Lawrence C."/>
            <person name="Scott J.A."/>
            <person name="Spatafora J.W."/>
            <person name="Turgeon B.G."/>
            <person name="de Wit P.J.G.M."/>
            <person name="Zhong S."/>
            <person name="Goodwin S.B."/>
            <person name="Grigoriev I.V."/>
        </authorList>
    </citation>
    <scope>NUCLEOTIDE SEQUENCE [LARGE SCALE GENOMIC DNA]</scope>
    <source>
        <strain evidence="2 3">CIRAD86</strain>
    </source>
</reference>
<dbReference type="RefSeq" id="XP_007931357.1">
    <property type="nucleotide sequence ID" value="XM_007933166.1"/>
</dbReference>
<organism evidence="2 3">
    <name type="scientific">Pseudocercospora fijiensis (strain CIRAD86)</name>
    <name type="common">Black leaf streak disease fungus</name>
    <name type="synonym">Mycosphaerella fijiensis</name>
    <dbReference type="NCBI Taxonomy" id="383855"/>
    <lineage>
        <taxon>Eukaryota</taxon>
        <taxon>Fungi</taxon>
        <taxon>Dikarya</taxon>
        <taxon>Ascomycota</taxon>
        <taxon>Pezizomycotina</taxon>
        <taxon>Dothideomycetes</taxon>
        <taxon>Dothideomycetidae</taxon>
        <taxon>Mycosphaerellales</taxon>
        <taxon>Mycosphaerellaceae</taxon>
        <taxon>Pseudocercospora</taxon>
    </lineage>
</organism>
<protein>
    <submittedName>
        <fullName evidence="2">Uncharacterized protein</fullName>
    </submittedName>
</protein>